<evidence type="ECO:0000256" key="3">
    <source>
        <dbReference type="ARBA" id="ARBA00022838"/>
    </source>
</evidence>
<evidence type="ECO:0008006" key="9">
    <source>
        <dbReference type="Google" id="ProtNLM"/>
    </source>
</evidence>
<dbReference type="EMBL" id="CAADRP010001885">
    <property type="protein sequence ID" value="VFU55541.1"/>
    <property type="molecule type" value="Genomic_DNA"/>
</dbReference>
<protein>
    <recommendedName>
        <fullName evidence="9">Protein kinase domain-containing protein</fullName>
    </recommendedName>
</protein>
<dbReference type="InterPro" id="IPR008271">
    <property type="entry name" value="Ser/Thr_kinase_AS"/>
</dbReference>
<evidence type="ECO:0000313" key="8">
    <source>
        <dbReference type="EMBL" id="VFU55541.1"/>
    </source>
</evidence>
<dbReference type="InterPro" id="IPR011009">
    <property type="entry name" value="Kinase-like_dom_sf"/>
</dbReference>
<dbReference type="InterPro" id="IPR000719">
    <property type="entry name" value="Prot_kinase_dom"/>
</dbReference>
<name>A0A6N2MMH3_SALVM</name>
<keyword evidence="4" id="KW-0137">Centromere</keyword>
<feature type="domain" description="BUB1 N-terminal" evidence="7">
    <location>
        <begin position="4"/>
        <end position="161"/>
    </location>
</feature>
<dbReference type="GO" id="GO:0051754">
    <property type="term" value="P:meiotic sister chromatid cohesion, centromeric"/>
    <property type="evidence" value="ECO:0007669"/>
    <property type="project" value="TreeGrafter"/>
</dbReference>
<feature type="domain" description="Protein kinase" evidence="6">
    <location>
        <begin position="223"/>
        <end position="526"/>
    </location>
</feature>
<dbReference type="SUPFAM" id="SSF56112">
    <property type="entry name" value="Protein kinase-like (PK-like)"/>
    <property type="match status" value="1"/>
</dbReference>
<dbReference type="InterPro" id="IPR013212">
    <property type="entry name" value="Mad3/Bub1_I"/>
</dbReference>
<dbReference type="AlphaFoldDB" id="A0A6N2MMH3"/>
<dbReference type="PROSITE" id="PS51489">
    <property type="entry name" value="BUB1_N"/>
    <property type="match status" value="1"/>
</dbReference>
<dbReference type="InterPro" id="IPR015661">
    <property type="entry name" value="Bub1/Mad3"/>
</dbReference>
<sequence>MMVMHTDPNDNASSPHDPLLPWLLSIKKALDTSISSFALNKILLDCIETFKHNPQYKNDPRFLKIWLLYLEGSDDFENVFKEMEENNICRGNSLLYELYAGFLEAKENWKEAYMVYQTGILRKAEPLARLERAKVLFLDRLSYRINASSLQKTDYTEPMEMEKRRVNPWSASTTKELLEKINPQMMKYAGYHPSKKAYSGDVALSSLPNSSRNKIVKIGGKKYEIKGCPVKGGFAQVYKAYVNSNPDEVVALKIQRPPFPWEFHMYRQLDQRIPENQSSSFGYVHRLHLFSDYSILVCDYLSHGTLQDVINSYAVTGKPMEEVLCIYYTIEMLHMLETLHGVGIIHGDFKPDNLLIRYSRSNLTEDGFKERSGPWRDQGLCLVDWGRGIDLHLFPDDIEFEGDCRTSGFRCVEMQERKPWTFQVDTYGLCVVIHMMLHHSYMEIVKKGTSDGGYVYLPKAPFKRYWSDLWKDLFTKLLNNNCDNDCELLKNLRKSFEDYLHSDDKLLRKLKELLAKQRLLLSHQWSLHTVTVTASDSNTNEDAEANQGQDGHHLEL</sequence>
<dbReference type="Gene3D" id="1.10.510.10">
    <property type="entry name" value="Transferase(Phosphotransferase) domain 1"/>
    <property type="match status" value="1"/>
</dbReference>
<dbReference type="Pfam" id="PF00069">
    <property type="entry name" value="Pkinase"/>
    <property type="match status" value="1"/>
</dbReference>
<dbReference type="PROSITE" id="PS50011">
    <property type="entry name" value="PROTEIN_KINASE_DOM"/>
    <property type="match status" value="1"/>
</dbReference>
<evidence type="ECO:0000256" key="4">
    <source>
        <dbReference type="ARBA" id="ARBA00023328"/>
    </source>
</evidence>
<dbReference type="Pfam" id="PF08311">
    <property type="entry name" value="Mad3_BUB1_I"/>
    <property type="match status" value="1"/>
</dbReference>
<dbReference type="GO" id="GO:0032991">
    <property type="term" value="C:protein-containing complex"/>
    <property type="evidence" value="ECO:0007669"/>
    <property type="project" value="UniProtKB-ARBA"/>
</dbReference>
<dbReference type="GO" id="GO:0005524">
    <property type="term" value="F:ATP binding"/>
    <property type="evidence" value="ECO:0007669"/>
    <property type="project" value="InterPro"/>
</dbReference>
<keyword evidence="3" id="KW-0995">Kinetochore</keyword>
<evidence type="ECO:0000259" key="6">
    <source>
        <dbReference type="PROSITE" id="PS50011"/>
    </source>
</evidence>
<proteinExistence type="predicted"/>
<feature type="region of interest" description="Disordered" evidence="5">
    <location>
        <begin position="536"/>
        <end position="556"/>
    </location>
</feature>
<dbReference type="Gene3D" id="1.25.40.430">
    <property type="match status" value="1"/>
</dbReference>
<dbReference type="GO" id="GO:0004672">
    <property type="term" value="F:protein kinase activity"/>
    <property type="evidence" value="ECO:0007669"/>
    <property type="project" value="InterPro"/>
</dbReference>
<dbReference type="PROSITE" id="PS00108">
    <property type="entry name" value="PROTEIN_KINASE_ST"/>
    <property type="match status" value="1"/>
</dbReference>
<dbReference type="GO" id="GO:0000776">
    <property type="term" value="C:kinetochore"/>
    <property type="evidence" value="ECO:0007669"/>
    <property type="project" value="UniProtKB-KW"/>
</dbReference>
<evidence type="ECO:0000256" key="2">
    <source>
        <dbReference type="ARBA" id="ARBA00022454"/>
    </source>
</evidence>
<evidence type="ECO:0000256" key="1">
    <source>
        <dbReference type="ARBA" id="ARBA00004629"/>
    </source>
</evidence>
<dbReference type="GO" id="GO:0007094">
    <property type="term" value="P:mitotic spindle assembly checkpoint signaling"/>
    <property type="evidence" value="ECO:0007669"/>
    <property type="project" value="InterPro"/>
</dbReference>
<keyword evidence="2" id="KW-0158">Chromosome</keyword>
<reference evidence="8" key="1">
    <citation type="submission" date="2019-03" db="EMBL/GenBank/DDBJ databases">
        <authorList>
            <person name="Mank J."/>
            <person name="Almeida P."/>
        </authorList>
    </citation>
    <scope>NUCLEOTIDE SEQUENCE</scope>
    <source>
        <strain evidence="8">78183</strain>
    </source>
</reference>
<comment type="subcellular location">
    <subcellularLocation>
        <location evidence="1">Chromosome</location>
        <location evidence="1">Centromere</location>
        <location evidence="1">Kinetochore</location>
    </subcellularLocation>
</comment>
<organism evidence="8">
    <name type="scientific">Salix viminalis</name>
    <name type="common">Common osier</name>
    <name type="synonym">Basket willow</name>
    <dbReference type="NCBI Taxonomy" id="40686"/>
    <lineage>
        <taxon>Eukaryota</taxon>
        <taxon>Viridiplantae</taxon>
        <taxon>Streptophyta</taxon>
        <taxon>Embryophyta</taxon>
        <taxon>Tracheophyta</taxon>
        <taxon>Spermatophyta</taxon>
        <taxon>Magnoliopsida</taxon>
        <taxon>eudicotyledons</taxon>
        <taxon>Gunneridae</taxon>
        <taxon>Pentapetalae</taxon>
        <taxon>rosids</taxon>
        <taxon>fabids</taxon>
        <taxon>Malpighiales</taxon>
        <taxon>Salicaceae</taxon>
        <taxon>Saliceae</taxon>
        <taxon>Salix</taxon>
    </lineage>
</organism>
<dbReference type="SMART" id="SM00777">
    <property type="entry name" value="Mad3_BUB1_I"/>
    <property type="match status" value="1"/>
</dbReference>
<dbReference type="PANTHER" id="PTHR14030">
    <property type="entry name" value="MITOTIC CHECKPOINT SERINE/THREONINE-PROTEIN KINASE BUB1"/>
    <property type="match status" value="1"/>
</dbReference>
<dbReference type="SMART" id="SM00220">
    <property type="entry name" value="S_TKc"/>
    <property type="match status" value="1"/>
</dbReference>
<dbReference type="PANTHER" id="PTHR14030:SF4">
    <property type="entry name" value="BUB1 KINASE, ISOFORM A-RELATED"/>
    <property type="match status" value="1"/>
</dbReference>
<evidence type="ECO:0000256" key="5">
    <source>
        <dbReference type="SAM" id="MobiDB-lite"/>
    </source>
</evidence>
<evidence type="ECO:0000259" key="7">
    <source>
        <dbReference type="PROSITE" id="PS51489"/>
    </source>
</evidence>
<gene>
    <name evidence="8" type="ORF">SVIM_LOCUS394435</name>
</gene>
<accession>A0A6N2MMH3</accession>